<dbReference type="AlphaFoldDB" id="A0A936NFP5"/>
<name>A0A936NFP5_9ACTN</name>
<evidence type="ECO:0000256" key="1">
    <source>
        <dbReference type="ARBA" id="ARBA00005695"/>
    </source>
</evidence>
<dbReference type="Gene3D" id="3.10.105.10">
    <property type="entry name" value="Dipeptide-binding Protein, Domain 3"/>
    <property type="match status" value="1"/>
</dbReference>
<sequence length="570" mass="62373">MKAPGTSVQSTGSRARWASPLRALIGLAVLAAGLAACTPPPAENTVIYGMEAENDGGWCLPEGQLAIAGLQTARALYDPLTIPDENGEYVPFLAKDVTSNDDYTEWTITLRKGVTFHDGSPLTAQVVKNNLDANRGQYPGRSALLQQFIYGNIASVDVVDEYAVKVTTGVPWRAFPAFLNSSNRFGVMAQAQLDDPDTCDAKPIGTGPFMFESWSPGDKLVLKKNPDYWIEGYPLLDGMEFRPIPDGDARSNALRGDEIDAMHVSDDLVVDDFRTDADTGNLNMYDTFKFAELSYVMLNNSKLPFSNKNARLALAYGGDRKAINQAVYAGLAEQRSGPFPPGSPGYLEDPGFPEYNPKKAREYARKYVEETGQPLEFEMSVVPSVLSLGQLLQQLAAESGVTINLKTIDQAQLINDAISGDFEASVFRLHPGTEPDLQSVWWTDGPTNFARFNAKTEDGEWMHPGGKKINDLMVEARSEPDLAKRTELYEEVNRTFSEEVFNIWAYSSHWAIVTQPDVLGILGPNNPDGSKPFPGLSSGHAVHGLCRKGVSCPPEAEVDYIPVDVKTIDE</sequence>
<dbReference type="PANTHER" id="PTHR30290">
    <property type="entry name" value="PERIPLASMIC BINDING COMPONENT OF ABC TRANSPORTER"/>
    <property type="match status" value="1"/>
</dbReference>
<dbReference type="GO" id="GO:1904680">
    <property type="term" value="F:peptide transmembrane transporter activity"/>
    <property type="evidence" value="ECO:0007669"/>
    <property type="project" value="TreeGrafter"/>
</dbReference>
<evidence type="ECO:0000259" key="4">
    <source>
        <dbReference type="Pfam" id="PF00496"/>
    </source>
</evidence>
<dbReference type="InterPro" id="IPR000914">
    <property type="entry name" value="SBP_5_dom"/>
</dbReference>
<keyword evidence="2" id="KW-0813">Transport</keyword>
<comment type="caution">
    <text evidence="5">The sequence shown here is derived from an EMBL/GenBank/DDBJ whole genome shotgun (WGS) entry which is preliminary data.</text>
</comment>
<proteinExistence type="inferred from homology"/>
<dbReference type="SUPFAM" id="SSF53850">
    <property type="entry name" value="Periplasmic binding protein-like II"/>
    <property type="match status" value="1"/>
</dbReference>
<keyword evidence="3" id="KW-0732">Signal</keyword>
<reference evidence="5 6" key="1">
    <citation type="submission" date="2020-10" db="EMBL/GenBank/DDBJ databases">
        <title>Connecting structure to function with the recovery of over 1000 high-quality activated sludge metagenome-assembled genomes encoding full-length rRNA genes using long-read sequencing.</title>
        <authorList>
            <person name="Singleton C.M."/>
            <person name="Petriglieri F."/>
            <person name="Kristensen J.M."/>
            <person name="Kirkegaard R.H."/>
            <person name="Michaelsen T.Y."/>
            <person name="Andersen M.H."/>
            <person name="Karst S.M."/>
            <person name="Dueholm M.S."/>
            <person name="Nielsen P.H."/>
            <person name="Albertsen M."/>
        </authorList>
    </citation>
    <scope>NUCLEOTIDE SEQUENCE [LARGE SCALE GENOMIC DNA]</scope>
    <source>
        <strain evidence="5">Lyne_18-Q3-R50-59_MAXAC.006</strain>
    </source>
</reference>
<feature type="domain" description="Solute-binding protein family 5" evidence="4">
    <location>
        <begin position="88"/>
        <end position="449"/>
    </location>
</feature>
<dbReference type="CDD" id="cd00995">
    <property type="entry name" value="PBP2_NikA_DppA_OppA_like"/>
    <property type="match status" value="1"/>
</dbReference>
<organism evidence="5 6">
    <name type="scientific">Candidatus Neomicrothrix subdominans</name>
    <dbReference type="NCBI Taxonomy" id="2954438"/>
    <lineage>
        <taxon>Bacteria</taxon>
        <taxon>Bacillati</taxon>
        <taxon>Actinomycetota</taxon>
        <taxon>Acidimicrobiia</taxon>
        <taxon>Acidimicrobiales</taxon>
        <taxon>Microthrixaceae</taxon>
        <taxon>Candidatus Neomicrothrix</taxon>
    </lineage>
</organism>
<protein>
    <submittedName>
        <fullName evidence="5">ABC transporter substrate-binding protein</fullName>
    </submittedName>
</protein>
<evidence type="ECO:0000256" key="3">
    <source>
        <dbReference type="ARBA" id="ARBA00022729"/>
    </source>
</evidence>
<dbReference type="InterPro" id="IPR039424">
    <property type="entry name" value="SBP_5"/>
</dbReference>
<evidence type="ECO:0000256" key="2">
    <source>
        <dbReference type="ARBA" id="ARBA00022448"/>
    </source>
</evidence>
<gene>
    <name evidence="5" type="ORF">IPN02_17265</name>
</gene>
<evidence type="ECO:0000313" key="5">
    <source>
        <dbReference type="EMBL" id="MBK9298538.1"/>
    </source>
</evidence>
<dbReference type="Pfam" id="PF00496">
    <property type="entry name" value="SBP_bac_5"/>
    <property type="match status" value="1"/>
</dbReference>
<dbReference type="Proteomes" id="UP000727993">
    <property type="component" value="Unassembled WGS sequence"/>
</dbReference>
<comment type="similarity">
    <text evidence="1">Belongs to the bacterial solute-binding protein 5 family.</text>
</comment>
<dbReference type="EMBL" id="JADJZA010000009">
    <property type="protein sequence ID" value="MBK9298538.1"/>
    <property type="molecule type" value="Genomic_DNA"/>
</dbReference>
<dbReference type="Gene3D" id="3.40.190.10">
    <property type="entry name" value="Periplasmic binding protein-like II"/>
    <property type="match status" value="1"/>
</dbReference>
<dbReference type="GO" id="GO:0015833">
    <property type="term" value="P:peptide transport"/>
    <property type="evidence" value="ECO:0007669"/>
    <property type="project" value="TreeGrafter"/>
</dbReference>
<evidence type="ECO:0000313" key="6">
    <source>
        <dbReference type="Proteomes" id="UP000727993"/>
    </source>
</evidence>
<accession>A0A936NFP5</accession>
<dbReference type="PANTHER" id="PTHR30290:SF9">
    <property type="entry name" value="OLIGOPEPTIDE-BINDING PROTEIN APPA"/>
    <property type="match status" value="1"/>
</dbReference>